<feature type="compositionally biased region" description="Basic residues" evidence="1">
    <location>
        <begin position="166"/>
        <end position="192"/>
    </location>
</feature>
<proteinExistence type="predicted"/>
<dbReference type="Proteomes" id="UP000887566">
    <property type="component" value="Unplaced"/>
</dbReference>
<feature type="chain" id="PRO_5037954677" evidence="2">
    <location>
        <begin position="20"/>
        <end position="218"/>
    </location>
</feature>
<feature type="region of interest" description="Disordered" evidence="1">
    <location>
        <begin position="23"/>
        <end position="93"/>
    </location>
</feature>
<feature type="compositionally biased region" description="Basic and acidic residues" evidence="1">
    <location>
        <begin position="193"/>
        <end position="218"/>
    </location>
</feature>
<evidence type="ECO:0000313" key="3">
    <source>
        <dbReference type="Proteomes" id="UP000887566"/>
    </source>
</evidence>
<evidence type="ECO:0000256" key="1">
    <source>
        <dbReference type="SAM" id="MobiDB-lite"/>
    </source>
</evidence>
<evidence type="ECO:0000256" key="2">
    <source>
        <dbReference type="SAM" id="SignalP"/>
    </source>
</evidence>
<evidence type="ECO:0000313" key="4">
    <source>
        <dbReference type="WBParaSite" id="PSAMB.scaffold636size45008.g7637.t1"/>
    </source>
</evidence>
<feature type="compositionally biased region" description="Basic residues" evidence="1">
    <location>
        <begin position="81"/>
        <end position="90"/>
    </location>
</feature>
<feature type="compositionally biased region" description="Polar residues" evidence="1">
    <location>
        <begin position="36"/>
        <end position="48"/>
    </location>
</feature>
<keyword evidence="3" id="KW-1185">Reference proteome</keyword>
<dbReference type="WBParaSite" id="PSAMB.scaffold636size45008.g7637.t1">
    <property type="protein sequence ID" value="PSAMB.scaffold636size45008.g7637.t1"/>
    <property type="gene ID" value="PSAMB.scaffold636size45008.g7637"/>
</dbReference>
<organism evidence="3 4">
    <name type="scientific">Plectus sambesii</name>
    <dbReference type="NCBI Taxonomy" id="2011161"/>
    <lineage>
        <taxon>Eukaryota</taxon>
        <taxon>Metazoa</taxon>
        <taxon>Ecdysozoa</taxon>
        <taxon>Nematoda</taxon>
        <taxon>Chromadorea</taxon>
        <taxon>Plectida</taxon>
        <taxon>Plectina</taxon>
        <taxon>Plectoidea</taxon>
        <taxon>Plectidae</taxon>
        <taxon>Plectus</taxon>
    </lineage>
</organism>
<accession>A0A914X3U8</accession>
<name>A0A914X3U8_9BILA</name>
<dbReference type="AlphaFoldDB" id="A0A914X3U8"/>
<reference evidence="4" key="1">
    <citation type="submission" date="2022-11" db="UniProtKB">
        <authorList>
            <consortium name="WormBaseParasite"/>
        </authorList>
    </citation>
    <scope>IDENTIFICATION</scope>
</reference>
<feature type="signal peptide" evidence="2">
    <location>
        <begin position="1"/>
        <end position="19"/>
    </location>
</feature>
<sequence length="218" mass="24494">MKTTLVLLCCLFIVGLATASDWNSPEKKYQGKKWPQRTTAAAPKTTTESNEDTTQKPESTKRPDGGDDSSSNSSPESHSHEPRRKNKKHSIDRVCSVQTKYSLPGIHEVRFCRNTATKDTTDCTNCCLAAYLDEHERSSGKGVIGFIAQNPKNSNHKQCVCCHPKAGHRKHHHHNHHSHGHKKYGHHGSKSKSKSDSDSKEPREHKDWHHGKDGKGHW</sequence>
<feature type="compositionally biased region" description="Basic and acidic residues" evidence="1">
    <location>
        <begin position="53"/>
        <end position="65"/>
    </location>
</feature>
<feature type="region of interest" description="Disordered" evidence="1">
    <location>
        <begin position="166"/>
        <end position="218"/>
    </location>
</feature>
<keyword evidence="2" id="KW-0732">Signal</keyword>
<protein>
    <submittedName>
        <fullName evidence="4">Uncharacterized protein</fullName>
    </submittedName>
</protein>